<dbReference type="KEGG" id="hro:HELRODRAFT_164283"/>
<dbReference type="EMBL" id="KB097571">
    <property type="protein sequence ID" value="ESN94439.1"/>
    <property type="molecule type" value="Genomic_DNA"/>
</dbReference>
<dbReference type="OrthoDB" id="6678352at2759"/>
<sequence length="468" mass="53129">MLRDSLIRQQVDSRLMNDFYVSRYYMNFLSDSNRLCTQSSNGSTSSHPKTELINKITVLPYERISASQSCVSTSHQSFVKETANKNVDENKESQNHNKAEIKDANNSSNVAGYHQDFSKCVSEQNVQNSTFYTPTTPHGSVLCSNLPSLNNSKMILPKAYCLPNNATAPLAYMQNSYHANCLTTEGNLLGSASVFVPNLGAILNRFRTRRTLDNYDPAHKKCSMDVLQYIYTNFLDQTSCDVIVRTRDGDIMCHQLVLGTYSPTIDSYLKNSKKNLQNTLLIKIQDCSLEAVADSLNFLYTTDILLNCLNIGFITDVSTQLDLTLLCRLCNDYLVQTVEIDNAFLHLSVALNNNFIGAIEILKFIALNFYDLIEHEHLMILPYDKFLTIITHPMLSAKEIEVFRAVVNWVNCNRPGRIQHARSLLGMIRFNLIDPGELVSDVEMQDWIFTDSNCKNIILEAYKYIIFK</sequence>
<dbReference type="Pfam" id="PF07707">
    <property type="entry name" value="BACK"/>
    <property type="match status" value="1"/>
</dbReference>
<dbReference type="PANTHER" id="PTHR24410:SF23">
    <property type="entry name" value="BTB DOMAIN-CONTAINING PROTEIN-RELATED"/>
    <property type="match status" value="1"/>
</dbReference>
<dbReference type="RefSeq" id="XP_009027504.1">
    <property type="nucleotide sequence ID" value="XM_009029256.1"/>
</dbReference>
<dbReference type="STRING" id="6412.T1EV73"/>
<dbReference type="EMBL" id="AMQM01001621">
    <property type="status" value="NOT_ANNOTATED_CDS"/>
    <property type="molecule type" value="Genomic_DNA"/>
</dbReference>
<protein>
    <recommendedName>
        <fullName evidence="2">BTB domain-containing protein</fullName>
    </recommendedName>
</protein>
<dbReference type="InterPro" id="IPR051481">
    <property type="entry name" value="BTB-POZ/Galectin-3-binding"/>
</dbReference>
<evidence type="ECO:0000256" key="1">
    <source>
        <dbReference type="SAM" id="MobiDB-lite"/>
    </source>
</evidence>
<dbReference type="CTD" id="20200473"/>
<evidence type="ECO:0000313" key="5">
    <source>
        <dbReference type="Proteomes" id="UP000015101"/>
    </source>
</evidence>
<dbReference type="InterPro" id="IPR000210">
    <property type="entry name" value="BTB/POZ_dom"/>
</dbReference>
<gene>
    <name evidence="4" type="primary">20200473</name>
    <name evidence="3" type="ORF">HELRODRAFT_164283</name>
</gene>
<reference evidence="3 5" key="2">
    <citation type="journal article" date="2013" name="Nature">
        <title>Insights into bilaterian evolution from three spiralian genomes.</title>
        <authorList>
            <person name="Simakov O."/>
            <person name="Marletaz F."/>
            <person name="Cho S.J."/>
            <person name="Edsinger-Gonzales E."/>
            <person name="Havlak P."/>
            <person name="Hellsten U."/>
            <person name="Kuo D.H."/>
            <person name="Larsson T."/>
            <person name="Lv J."/>
            <person name="Arendt D."/>
            <person name="Savage R."/>
            <person name="Osoegawa K."/>
            <person name="de Jong P."/>
            <person name="Grimwood J."/>
            <person name="Chapman J.A."/>
            <person name="Shapiro H."/>
            <person name="Aerts A."/>
            <person name="Otillar R.P."/>
            <person name="Terry A.Y."/>
            <person name="Boore J.L."/>
            <person name="Grigoriev I.V."/>
            <person name="Lindberg D.R."/>
            <person name="Seaver E.C."/>
            <person name="Weisblat D.A."/>
            <person name="Putnam N.H."/>
            <person name="Rokhsar D.S."/>
        </authorList>
    </citation>
    <scope>NUCLEOTIDE SEQUENCE</scope>
</reference>
<feature type="domain" description="BTB" evidence="2">
    <location>
        <begin position="240"/>
        <end position="308"/>
    </location>
</feature>
<dbReference type="SUPFAM" id="SSF54695">
    <property type="entry name" value="POZ domain"/>
    <property type="match status" value="1"/>
</dbReference>
<proteinExistence type="predicted"/>
<dbReference type="Gene3D" id="1.25.40.420">
    <property type="match status" value="1"/>
</dbReference>
<dbReference type="eggNOG" id="KOG4441">
    <property type="taxonomic scope" value="Eukaryota"/>
</dbReference>
<evidence type="ECO:0000313" key="4">
    <source>
        <dbReference type="EnsemblMetazoa" id="HelroP164283"/>
    </source>
</evidence>
<feature type="region of interest" description="Disordered" evidence="1">
    <location>
        <begin position="84"/>
        <end position="105"/>
    </location>
</feature>
<dbReference type="AlphaFoldDB" id="T1EV73"/>
<dbReference type="CDD" id="cd18186">
    <property type="entry name" value="BTB_POZ_ZBTB_KLHL-like"/>
    <property type="match status" value="1"/>
</dbReference>
<dbReference type="Proteomes" id="UP000015101">
    <property type="component" value="Unassembled WGS sequence"/>
</dbReference>
<organism evidence="4 5">
    <name type="scientific">Helobdella robusta</name>
    <name type="common">Californian leech</name>
    <dbReference type="NCBI Taxonomy" id="6412"/>
    <lineage>
        <taxon>Eukaryota</taxon>
        <taxon>Metazoa</taxon>
        <taxon>Spiralia</taxon>
        <taxon>Lophotrochozoa</taxon>
        <taxon>Annelida</taxon>
        <taxon>Clitellata</taxon>
        <taxon>Hirudinea</taxon>
        <taxon>Rhynchobdellida</taxon>
        <taxon>Glossiphoniidae</taxon>
        <taxon>Helobdella</taxon>
    </lineage>
</organism>
<evidence type="ECO:0000259" key="2">
    <source>
        <dbReference type="PROSITE" id="PS50097"/>
    </source>
</evidence>
<keyword evidence="5" id="KW-1185">Reference proteome</keyword>
<evidence type="ECO:0000313" key="3">
    <source>
        <dbReference type="EMBL" id="ESN94439.1"/>
    </source>
</evidence>
<dbReference type="Gene3D" id="3.30.710.10">
    <property type="entry name" value="Potassium Channel Kv1.1, Chain A"/>
    <property type="match status" value="1"/>
</dbReference>
<dbReference type="InterPro" id="IPR011333">
    <property type="entry name" value="SKP1/BTB/POZ_sf"/>
</dbReference>
<dbReference type="Pfam" id="PF00651">
    <property type="entry name" value="BTB"/>
    <property type="match status" value="1"/>
</dbReference>
<dbReference type="PANTHER" id="PTHR24410">
    <property type="entry name" value="HL07962P-RELATED"/>
    <property type="match status" value="1"/>
</dbReference>
<dbReference type="GeneID" id="20200473"/>
<reference evidence="4" key="3">
    <citation type="submission" date="2015-06" db="UniProtKB">
        <authorList>
            <consortium name="EnsemblMetazoa"/>
        </authorList>
    </citation>
    <scope>IDENTIFICATION</scope>
</reference>
<feature type="compositionally biased region" description="Basic and acidic residues" evidence="1">
    <location>
        <begin position="84"/>
        <end position="103"/>
    </location>
</feature>
<dbReference type="InterPro" id="IPR011705">
    <property type="entry name" value="BACK"/>
</dbReference>
<dbReference type="PROSITE" id="PS50097">
    <property type="entry name" value="BTB"/>
    <property type="match status" value="1"/>
</dbReference>
<reference evidence="5" key="1">
    <citation type="submission" date="2012-12" db="EMBL/GenBank/DDBJ databases">
        <authorList>
            <person name="Hellsten U."/>
            <person name="Grimwood J."/>
            <person name="Chapman J.A."/>
            <person name="Shapiro H."/>
            <person name="Aerts A."/>
            <person name="Otillar R.P."/>
            <person name="Terry A.Y."/>
            <person name="Boore J.L."/>
            <person name="Simakov O."/>
            <person name="Marletaz F."/>
            <person name="Cho S.-J."/>
            <person name="Edsinger-Gonzales E."/>
            <person name="Havlak P."/>
            <person name="Kuo D.-H."/>
            <person name="Larsson T."/>
            <person name="Lv J."/>
            <person name="Arendt D."/>
            <person name="Savage R."/>
            <person name="Osoegawa K."/>
            <person name="de Jong P."/>
            <person name="Lindberg D.R."/>
            <person name="Seaver E.C."/>
            <person name="Weisblat D.A."/>
            <person name="Putnam N.H."/>
            <person name="Grigoriev I.V."/>
            <person name="Rokhsar D.S."/>
        </authorList>
    </citation>
    <scope>NUCLEOTIDE SEQUENCE</scope>
</reference>
<dbReference type="InParanoid" id="T1EV73"/>
<dbReference type="EnsemblMetazoa" id="HelroT164283">
    <property type="protein sequence ID" value="HelroP164283"/>
    <property type="gene ID" value="HelroG164283"/>
</dbReference>
<name>T1EV73_HELRO</name>
<dbReference type="SMART" id="SM00875">
    <property type="entry name" value="BACK"/>
    <property type="match status" value="1"/>
</dbReference>
<dbReference type="SMART" id="SM00225">
    <property type="entry name" value="BTB"/>
    <property type="match status" value="1"/>
</dbReference>
<accession>T1EV73</accession>
<dbReference type="HOGENOM" id="CLU_584335_0_0_1"/>